<dbReference type="AlphaFoldDB" id="A0A673UBG7"/>
<accession>A0A673UBG7</accession>
<dbReference type="Ensembl" id="ENSSSUT00005021331.1">
    <property type="protein sequence ID" value="ENSSSUP00005018672.1"/>
    <property type="gene ID" value="ENSSSUG00005012043.1"/>
</dbReference>
<dbReference type="OMA" id="RIMAEFM"/>
<organism evidence="2 3">
    <name type="scientific">Suricata suricatta</name>
    <name type="common">Meerkat</name>
    <dbReference type="NCBI Taxonomy" id="37032"/>
    <lineage>
        <taxon>Eukaryota</taxon>
        <taxon>Metazoa</taxon>
        <taxon>Chordata</taxon>
        <taxon>Craniata</taxon>
        <taxon>Vertebrata</taxon>
        <taxon>Euteleostomi</taxon>
        <taxon>Mammalia</taxon>
        <taxon>Eutheria</taxon>
        <taxon>Laurasiatheria</taxon>
        <taxon>Carnivora</taxon>
        <taxon>Feliformia</taxon>
        <taxon>Herpestidae</taxon>
        <taxon>Suricata</taxon>
    </lineage>
</organism>
<feature type="region of interest" description="Disordered" evidence="1">
    <location>
        <begin position="95"/>
        <end position="128"/>
    </location>
</feature>
<name>A0A673UBG7_SURSU</name>
<dbReference type="PANTHER" id="PTHR14330:SF2">
    <property type="entry name" value="A-KINASE-INTERACTING PROTEIN 1"/>
    <property type="match status" value="1"/>
</dbReference>
<sequence>MTQKMGLAQAQAPPHARDLLRRRRVLRVQPSIPNTALSACAWKGGPGDMENCMAAAALNGVDRRALQRTARLGQEVLERAKRRAVDWHSQELPKSSVAVTSRGQPYRERRPAAGPQRLLPGEREERQPTLSASFRTMAEFMDYTSSQCGKYYSSVLEEGGVAHVSRYHRGKSELHLCCDRGSGQGKDTSLDLGGTAHASECALEAPQQPAENISKDLYIEVYPGTYSVTVGANDLTKTHVVAVDSGQSVDLVFPV</sequence>
<dbReference type="PANTHER" id="PTHR14330">
    <property type="entry name" value="A-KINASE-INTERACTING PROTEIN 1"/>
    <property type="match status" value="1"/>
</dbReference>
<evidence type="ECO:0000256" key="1">
    <source>
        <dbReference type="SAM" id="MobiDB-lite"/>
    </source>
</evidence>
<dbReference type="InterPro" id="IPR033214">
    <property type="entry name" value="AKIP1"/>
</dbReference>
<evidence type="ECO:0000313" key="2">
    <source>
        <dbReference type="Ensembl" id="ENSSSUP00005018672.1"/>
    </source>
</evidence>
<dbReference type="GO" id="GO:1901222">
    <property type="term" value="P:regulation of non-canonical NF-kappaB signal transduction"/>
    <property type="evidence" value="ECO:0007669"/>
    <property type="project" value="InterPro"/>
</dbReference>
<protein>
    <submittedName>
        <fullName evidence="2">A-kinase interacting protein 1</fullName>
    </submittedName>
</protein>
<dbReference type="GO" id="GO:0005654">
    <property type="term" value="C:nucleoplasm"/>
    <property type="evidence" value="ECO:0007669"/>
    <property type="project" value="TreeGrafter"/>
</dbReference>
<keyword evidence="3" id="KW-1185">Reference proteome</keyword>
<reference evidence="2" key="3">
    <citation type="submission" date="2025-09" db="UniProtKB">
        <authorList>
            <consortium name="Ensembl"/>
        </authorList>
    </citation>
    <scope>IDENTIFICATION</scope>
</reference>
<dbReference type="Proteomes" id="UP000472268">
    <property type="component" value="Chromosome 11"/>
</dbReference>
<reference evidence="2" key="2">
    <citation type="submission" date="2025-08" db="UniProtKB">
        <authorList>
            <consortium name="Ensembl"/>
        </authorList>
    </citation>
    <scope>IDENTIFICATION</scope>
</reference>
<reference evidence="2 3" key="1">
    <citation type="submission" date="2019-05" db="EMBL/GenBank/DDBJ databases">
        <title>A Chromosome-scale Meerkat (S. suricatta) Genome Assembly.</title>
        <authorList>
            <person name="Dudchenko O."/>
            <person name="Lieberman Aiden E."/>
            <person name="Tung J."/>
            <person name="Barreiro L.B."/>
            <person name="Clutton-Brock T.H."/>
        </authorList>
    </citation>
    <scope>NUCLEOTIDE SEQUENCE [LARGE SCALE GENOMIC DNA]</scope>
</reference>
<evidence type="ECO:0000313" key="3">
    <source>
        <dbReference type="Proteomes" id="UP000472268"/>
    </source>
</evidence>
<proteinExistence type="predicted"/>
<gene>
    <name evidence="2" type="primary">AKIP1</name>
</gene>